<evidence type="ECO:0000313" key="3">
    <source>
        <dbReference type="EMBL" id="AKD54524.1"/>
    </source>
</evidence>
<evidence type="ECO:0000259" key="2">
    <source>
        <dbReference type="Pfam" id="PF13568"/>
    </source>
</evidence>
<reference evidence="3 4" key="1">
    <citation type="journal article" date="2014" name="Curr. Microbiol.">
        <title>Spirosoma radiotolerans sp. nov., a gamma-radiation-resistant bacterium isolated from gamma ray-irradiated soil.</title>
        <authorList>
            <person name="Lee J.J."/>
            <person name="Srinivasan S."/>
            <person name="Lim S."/>
            <person name="Joe M."/>
            <person name="Im S."/>
            <person name="Bae S.I."/>
            <person name="Park K.R."/>
            <person name="Han J.H."/>
            <person name="Park S.H."/>
            <person name="Joo B.M."/>
            <person name="Park S.J."/>
            <person name="Kim M.K."/>
        </authorList>
    </citation>
    <scope>NUCLEOTIDE SEQUENCE [LARGE SCALE GENOMIC DNA]</scope>
    <source>
        <strain evidence="3 4">DG5A</strain>
    </source>
</reference>
<dbReference type="STRING" id="1379870.SD10_05975"/>
<dbReference type="RefSeq" id="WP_046376122.1">
    <property type="nucleotide sequence ID" value="NZ_CP010429.1"/>
</dbReference>
<dbReference type="Pfam" id="PF13568">
    <property type="entry name" value="OMP_b-brl_2"/>
    <property type="match status" value="1"/>
</dbReference>
<dbReference type="HOGENOM" id="CLU_082049_5_1_10"/>
<accession>A0A0E3ZUL0</accession>
<dbReference type="InterPro" id="IPR025665">
    <property type="entry name" value="Beta-barrel_OMP_2"/>
</dbReference>
<dbReference type="Proteomes" id="UP000033054">
    <property type="component" value="Chromosome"/>
</dbReference>
<protein>
    <recommendedName>
        <fullName evidence="2">Outer membrane protein beta-barrel domain-containing protein</fullName>
    </recommendedName>
</protein>
<dbReference type="OrthoDB" id="1001536at2"/>
<keyword evidence="1" id="KW-0732">Signal</keyword>
<keyword evidence="4" id="KW-1185">Reference proteome</keyword>
<dbReference type="PATRIC" id="fig|1379870.5.peg.1295"/>
<sequence>MKKILLFASLTILPALSFAQGGFQIGIKGGVNLSRLSFGNFINTSANPNGSPNVSIDGQTFRNNLSDSFNSKTGTSFGIYTRFGKNLFIQPELLYSTRAGQFGVIRNGQTETVTVTTTSFDVPLLLGIKGGPIRVMAGPVISFRIDDNQKLGQALSQYTSGSLNDAWAKAYYGYQVGGGLDLGSFGLDVRYEGNLSDIAQIEDSQGKFSQRLKSWQVTLAYRLF</sequence>
<feature type="domain" description="Outer membrane protein beta-barrel" evidence="2">
    <location>
        <begin position="18"/>
        <end position="199"/>
    </location>
</feature>
<dbReference type="AlphaFoldDB" id="A0A0E3ZUL0"/>
<name>A0A0E3ZUL0_9BACT</name>
<feature type="chain" id="PRO_5002417513" description="Outer membrane protein beta-barrel domain-containing protein" evidence="1">
    <location>
        <begin position="20"/>
        <end position="224"/>
    </location>
</feature>
<gene>
    <name evidence="3" type="ORF">SD10_05975</name>
</gene>
<evidence type="ECO:0000256" key="1">
    <source>
        <dbReference type="SAM" id="SignalP"/>
    </source>
</evidence>
<dbReference type="KEGG" id="srd:SD10_05975"/>
<organism evidence="3 4">
    <name type="scientific">Spirosoma radiotolerans</name>
    <dbReference type="NCBI Taxonomy" id="1379870"/>
    <lineage>
        <taxon>Bacteria</taxon>
        <taxon>Pseudomonadati</taxon>
        <taxon>Bacteroidota</taxon>
        <taxon>Cytophagia</taxon>
        <taxon>Cytophagales</taxon>
        <taxon>Cytophagaceae</taxon>
        <taxon>Spirosoma</taxon>
    </lineage>
</organism>
<feature type="signal peptide" evidence="1">
    <location>
        <begin position="1"/>
        <end position="19"/>
    </location>
</feature>
<proteinExistence type="predicted"/>
<evidence type="ECO:0000313" key="4">
    <source>
        <dbReference type="Proteomes" id="UP000033054"/>
    </source>
</evidence>
<dbReference type="EMBL" id="CP010429">
    <property type="protein sequence ID" value="AKD54524.1"/>
    <property type="molecule type" value="Genomic_DNA"/>
</dbReference>